<accession>A0AB39ZH36</accession>
<dbReference type="Proteomes" id="UP001652628">
    <property type="component" value="Chromosome 3"/>
</dbReference>
<protein>
    <submittedName>
        <fullName evidence="11">Centrosomal protein Cep290</fullName>
    </submittedName>
</protein>
<feature type="region of interest" description="Disordered" evidence="9">
    <location>
        <begin position="1329"/>
        <end position="1398"/>
    </location>
</feature>
<keyword evidence="3" id="KW-0963">Cytoplasm</keyword>
<keyword evidence="10" id="KW-1185">Reference proteome</keyword>
<dbReference type="GeneID" id="108013625"/>
<evidence type="ECO:0000256" key="3">
    <source>
        <dbReference type="ARBA" id="ARBA00022490"/>
    </source>
</evidence>
<feature type="region of interest" description="Disordered" evidence="9">
    <location>
        <begin position="654"/>
        <end position="693"/>
    </location>
</feature>
<feature type="region of interest" description="Disordered" evidence="9">
    <location>
        <begin position="1192"/>
        <end position="1215"/>
    </location>
</feature>
<sequence length="1980" mass="227958">MSMDIPETVSLRKFRDFSARQKQELYETLLELAESIEELPKKSLRKTLELTLAVLQYKGEQVQRLQDGGTGAGTGGLSSDRRLQDENEKLKRMLQKLEEERDGLKSKTKELGEEIRQLELRLREAAQQAEISDKDSSDPLSELDKQEQLLQNIDSKNKHIKRLLKEIETLQNQNIAQSKTIVLHERELQNIKANLVQLSQDITKVEQERKSLKQKEQQQGLEITRLEGNVTFLEVEREKQELEMRQFLDKYETKSLSWRQALEDRDKEVERLRKQLEGKSINSLQTNSSSSQSQQQEEHIKLRHLLESREQRIEKLEAKLKTMAEEMVSSTKVMNQLCLEKERSQDPEQPRACCQMIEERLREANARSQQLSEMLEAAEQDNVLKSKQALHALSALESYKRDEDGLVPALRRCSGLEQKLAGRDKQLRSYIQELNSLHEVVQENELLRRQLHIPDDVVILAKNVHSKQRNKDKQIERLTLKLRTSEELRLQLKLDKSELRRKLLELQQGNPQPLNESLQAPSEVGEVPPSAPLENSPRRGQGDGAASSEMQNRYDEVLAENETLRSGMYEILEKLREYDATSEHITIDSDLLRRLIEALPSGTATPQRLQCQLLELKAREEALRQLLQQQNSSDSETGELSSVQSLCDVPEIAEEQPVEEDPVVNTATRPSSPTEATEGLQRPTIPDPEMEPRSEVLAELSILRKHYEELRLHMSADGSELMNQNQQLHDKLMTLELQLEKQGCSYSYMRRDYDQLLTETRKLELSFIEDKALLARQLELQKIELLRTKEELERVCRRNLYTPEEQQKLEQRNANLSMQLGQAVEQMLGELKPPEICTEYGIIKDNYQLDYITAEDFEKHQQELADWRSKQADLQRETKQLEGLLRVANEQILSQQKLLNDITDNHINLRHLVADLQSSSDEKLMLAKVQRDLDSVKAECSRLETEREQLQQKADSLQNQLEASELSLTQAQQDFQQERTNSDIKHKFLQHSLFMLKDKYAKFTPLVFLTNFVFAYQKFQRRLEEEQVQQRQEDYSALIDDVTAVVQKKFSPKEESSQQLVKLIKSETQTRLLEQRCEILQAKQAELLRELGELRIRQATDTEHWSTIEALFGKGVPKTHSQVDAETNTEAVTPPIPAMMRAAQLIDRQSSPIGSPLRRHPHLDTATQTLEHPVKLSETAVQTNGILIQQNQSVQTADAVGDSRSESREELQKMQETLQEANQRIEVLGKQLEASRSESRESESPHSGVVEKTILSFHTLLLEKDQSIQKYQDLLQTERDQSQQAISKQTAENESLRATVNNLNFNIKTKDAEIMELKAKLELKPKAALERVSSTDSSSSSENSVNELTDEKIEELFESSSVERPPEEVEVQVRAEDPVSQEPEGEAEKQDTEELKELPTLHKQIKDLKDKLEYSEKNLKTREEEVDILKEKLKLCQEREKTVESHASPELDQLRVFLDEKDKHIKDLMDTLKNFHDDQQRYIKDTSNFSEDQIAKLAADLNRTEATNKIYHTQMEALRRQLTNVTQREKQARDLSQSLRQQLLKRPVVSIKTELNARVKNENQQKRIQQLETDLDEARGQLQRQQTLLEAKRTRSANEVQLWEKQKRYQQQAEKTKARLEETELALDKTRTLLQAARTTIARLEKDKQIMESKLGRNGPSMGSGSGSNNLKCCRTPSCPNLQHVGVSKFTPSPSESPETYTGPSSECSSPAHHHTQIFDQSQADLIQALKSRIELQQRKIIAMELEGRGSNALTTELEKMQERCQAIEAQNIRLEARNLQLQLDSDLLRQGDSSDRLQKRIKHLEDYILALKEEMARNESRRELCKCTGLKVSTNQGQSAEQTILSLRNLVEKLRSENKFLKDGRRSTESRSSTDSTPADAARLQQQNGELLEKISALQQELQKRTKCSQCGGRSKDAANEELKFIKEQLVKKTQLLQKAKVLLTRAAAKEKVLREQLALWKRKCSELQNVPVIDEISE</sequence>
<gene>
    <name evidence="11" type="primary">Cep290</name>
</gene>
<evidence type="ECO:0000256" key="1">
    <source>
        <dbReference type="ARBA" id="ARBA00004120"/>
    </source>
</evidence>
<dbReference type="GO" id="GO:0034451">
    <property type="term" value="C:centriolar satellite"/>
    <property type="evidence" value="ECO:0007669"/>
    <property type="project" value="TreeGrafter"/>
</dbReference>
<reference evidence="11" key="1">
    <citation type="submission" date="2025-08" db="UniProtKB">
        <authorList>
            <consortium name="RefSeq"/>
        </authorList>
    </citation>
    <scope>IDENTIFICATION</scope>
</reference>
<feature type="compositionally biased region" description="Basic and acidic residues" evidence="9">
    <location>
        <begin position="1386"/>
        <end position="1398"/>
    </location>
</feature>
<keyword evidence="4" id="KW-0970">Cilium biogenesis/degradation</keyword>
<feature type="coiled-coil region" evidence="8">
    <location>
        <begin position="1501"/>
        <end position="1654"/>
    </location>
</feature>
<feature type="coiled-coil region" evidence="8">
    <location>
        <begin position="1070"/>
        <end position="1097"/>
    </location>
</feature>
<evidence type="ECO:0000256" key="2">
    <source>
        <dbReference type="ARBA" id="ARBA00004300"/>
    </source>
</evidence>
<dbReference type="GO" id="GO:1905515">
    <property type="term" value="P:non-motile cilium assembly"/>
    <property type="evidence" value="ECO:0007669"/>
    <property type="project" value="TreeGrafter"/>
</dbReference>
<feature type="compositionally biased region" description="Low complexity" evidence="9">
    <location>
        <begin position="1334"/>
        <end position="1344"/>
    </location>
</feature>
<evidence type="ECO:0000313" key="10">
    <source>
        <dbReference type="Proteomes" id="UP001652628"/>
    </source>
</evidence>
<proteinExistence type="predicted"/>
<feature type="compositionally biased region" description="Basic and acidic residues" evidence="9">
    <location>
        <begin position="1201"/>
        <end position="1213"/>
    </location>
</feature>
<feature type="region of interest" description="Disordered" evidence="9">
    <location>
        <begin position="1689"/>
        <end position="1712"/>
    </location>
</feature>
<keyword evidence="5 8" id="KW-0175">Coiled coil</keyword>
<feature type="coiled-coil region" evidence="8">
    <location>
        <begin position="1279"/>
        <end position="1320"/>
    </location>
</feature>
<feature type="coiled-coil region" evidence="8">
    <location>
        <begin position="1727"/>
        <end position="1858"/>
    </location>
</feature>
<evidence type="ECO:0000313" key="11">
    <source>
        <dbReference type="RefSeq" id="XP_016935057.3"/>
    </source>
</evidence>
<feature type="compositionally biased region" description="Basic and acidic residues" evidence="9">
    <location>
        <begin position="1364"/>
        <end position="1377"/>
    </location>
</feature>
<feature type="compositionally biased region" description="Polar residues" evidence="9">
    <location>
        <begin position="665"/>
        <end position="675"/>
    </location>
</feature>
<evidence type="ECO:0000256" key="8">
    <source>
        <dbReference type="SAM" id="Coils"/>
    </source>
</evidence>
<evidence type="ECO:0000256" key="4">
    <source>
        <dbReference type="ARBA" id="ARBA00022794"/>
    </source>
</evidence>
<feature type="region of interest" description="Disordered" evidence="9">
    <location>
        <begin position="279"/>
        <end position="299"/>
    </location>
</feature>
<evidence type="ECO:0000256" key="7">
    <source>
        <dbReference type="ARBA" id="ARBA00023273"/>
    </source>
</evidence>
<comment type="subcellular location">
    <subcellularLocation>
        <location evidence="1">Cytoplasm</location>
        <location evidence="1">Cytoskeleton</location>
        <location evidence="1">Cilium basal body</location>
    </subcellularLocation>
    <subcellularLocation>
        <location evidence="2">Cytoplasm</location>
        <location evidence="2">Cytoskeleton</location>
        <location evidence="2">Microtubule organizing center</location>
        <location evidence="2">Centrosome</location>
    </subcellularLocation>
</comment>
<keyword evidence="7" id="KW-0966">Cell projection</keyword>
<dbReference type="InterPro" id="IPR026201">
    <property type="entry name" value="Cep290"/>
</dbReference>
<feature type="compositionally biased region" description="Polar residues" evidence="9">
    <location>
        <begin position="507"/>
        <end position="520"/>
    </location>
</feature>
<evidence type="ECO:0000256" key="9">
    <source>
        <dbReference type="SAM" id="MobiDB-lite"/>
    </source>
</evidence>
<dbReference type="RefSeq" id="XP_016935057.3">
    <property type="nucleotide sequence ID" value="XM_017079568.4"/>
</dbReference>
<dbReference type="GO" id="GO:1905349">
    <property type="term" value="P:ciliary transition zone assembly"/>
    <property type="evidence" value="ECO:0007669"/>
    <property type="project" value="TreeGrafter"/>
</dbReference>
<feature type="coiled-coil region" evidence="8">
    <location>
        <begin position="1405"/>
        <end position="1439"/>
    </location>
</feature>
<dbReference type="GO" id="GO:0097711">
    <property type="term" value="P:ciliary basal body-plasma membrane docking"/>
    <property type="evidence" value="ECO:0007669"/>
    <property type="project" value="TreeGrafter"/>
</dbReference>
<organism evidence="10 11">
    <name type="scientific">Drosophila suzukii</name>
    <name type="common">Spotted-wing drosophila fruit fly</name>
    <dbReference type="NCBI Taxonomy" id="28584"/>
    <lineage>
        <taxon>Eukaryota</taxon>
        <taxon>Metazoa</taxon>
        <taxon>Ecdysozoa</taxon>
        <taxon>Arthropoda</taxon>
        <taxon>Hexapoda</taxon>
        <taxon>Insecta</taxon>
        <taxon>Pterygota</taxon>
        <taxon>Neoptera</taxon>
        <taxon>Endopterygota</taxon>
        <taxon>Diptera</taxon>
        <taxon>Brachycera</taxon>
        <taxon>Muscomorpha</taxon>
        <taxon>Ephydroidea</taxon>
        <taxon>Drosophilidae</taxon>
        <taxon>Drosophila</taxon>
        <taxon>Sophophora</taxon>
    </lineage>
</organism>
<dbReference type="GO" id="GO:0035869">
    <property type="term" value="C:ciliary transition zone"/>
    <property type="evidence" value="ECO:0007669"/>
    <property type="project" value="TreeGrafter"/>
</dbReference>
<feature type="region of interest" description="Disordered" evidence="9">
    <location>
        <begin position="505"/>
        <end position="550"/>
    </location>
</feature>
<dbReference type="PANTHER" id="PTHR18879">
    <property type="entry name" value="CENTROSOMAL PROTEIN OF 290 KDA"/>
    <property type="match status" value="1"/>
</dbReference>
<feature type="region of interest" description="Disordered" evidence="9">
    <location>
        <begin position="65"/>
        <end position="85"/>
    </location>
</feature>
<feature type="region of interest" description="Disordered" evidence="9">
    <location>
        <begin position="1862"/>
        <end position="1881"/>
    </location>
</feature>
<name>A0AB39ZH36_DROSZ</name>
<feature type="coiled-coil region" evidence="8">
    <location>
        <begin position="775"/>
        <end position="826"/>
    </location>
</feature>
<feature type="coiled-coil region" evidence="8">
    <location>
        <begin position="1882"/>
        <end position="1937"/>
    </location>
</feature>
<feature type="compositionally biased region" description="Polar residues" evidence="9">
    <location>
        <begin position="1690"/>
        <end position="1709"/>
    </location>
</feature>
<feature type="coiled-coil region" evidence="8">
    <location>
        <begin position="857"/>
        <end position="891"/>
    </location>
</feature>
<evidence type="ECO:0000256" key="6">
    <source>
        <dbReference type="ARBA" id="ARBA00023212"/>
    </source>
</evidence>
<feature type="coiled-coil region" evidence="8">
    <location>
        <begin position="926"/>
        <end position="974"/>
    </location>
</feature>
<keyword evidence="6" id="KW-0206">Cytoskeleton</keyword>
<dbReference type="PANTHER" id="PTHR18879:SF20">
    <property type="entry name" value="CENTROSOMAL PROTEIN OF 290 KDA"/>
    <property type="match status" value="1"/>
</dbReference>
<evidence type="ECO:0000256" key="5">
    <source>
        <dbReference type="ARBA" id="ARBA00023054"/>
    </source>
</evidence>